<dbReference type="InterPro" id="IPR013901">
    <property type="entry name" value="Anthrone_oxy"/>
</dbReference>
<feature type="transmembrane region" description="Helical" evidence="6">
    <location>
        <begin position="92"/>
        <end position="112"/>
    </location>
</feature>
<evidence type="ECO:0000313" key="7">
    <source>
        <dbReference type="EMBL" id="RKK75243.1"/>
    </source>
</evidence>
<dbReference type="GO" id="GO:0016020">
    <property type="term" value="C:membrane"/>
    <property type="evidence" value="ECO:0007669"/>
    <property type="project" value="UniProtKB-SubCell"/>
</dbReference>
<comment type="subcellular location">
    <subcellularLocation>
        <location evidence="1">Membrane</location>
        <topology evidence="1">Multi-pass membrane protein</topology>
    </subcellularLocation>
</comment>
<keyword evidence="4 6" id="KW-0472">Membrane</keyword>
<comment type="caution">
    <text evidence="7">The sequence shown here is derived from an EMBL/GenBank/DDBJ whole genome shotgun (WGS) entry which is preliminary data.</text>
</comment>
<dbReference type="EMBL" id="MRCX01000063">
    <property type="protein sequence ID" value="RKK75243.1"/>
    <property type="molecule type" value="Genomic_DNA"/>
</dbReference>
<comment type="similarity">
    <text evidence="5">Belongs to the anthrone oxygenase family.</text>
</comment>
<dbReference type="Pfam" id="PF08592">
    <property type="entry name" value="Anthrone_oxy"/>
    <property type="match status" value="1"/>
</dbReference>
<feature type="transmembrane region" description="Helical" evidence="6">
    <location>
        <begin position="150"/>
        <end position="167"/>
    </location>
</feature>
<dbReference type="Proteomes" id="UP000285084">
    <property type="component" value="Unassembled WGS sequence"/>
</dbReference>
<keyword evidence="2 6" id="KW-0812">Transmembrane</keyword>
<accession>A0A420N4W6</accession>
<name>A0A420N4W6_FUSOX</name>
<organism evidence="7 8">
    <name type="scientific">Fusarium oxysporum</name>
    <name type="common">Fusarium vascular wilt</name>
    <dbReference type="NCBI Taxonomy" id="5507"/>
    <lineage>
        <taxon>Eukaryota</taxon>
        <taxon>Fungi</taxon>
        <taxon>Dikarya</taxon>
        <taxon>Ascomycota</taxon>
        <taxon>Pezizomycotina</taxon>
        <taxon>Sordariomycetes</taxon>
        <taxon>Hypocreomycetidae</taxon>
        <taxon>Hypocreales</taxon>
        <taxon>Nectriaceae</taxon>
        <taxon>Fusarium</taxon>
        <taxon>Fusarium oxysporum species complex</taxon>
    </lineage>
</organism>
<proteinExistence type="inferred from homology"/>
<evidence type="ECO:0000256" key="3">
    <source>
        <dbReference type="ARBA" id="ARBA00022989"/>
    </source>
</evidence>
<evidence type="ECO:0000313" key="8">
    <source>
        <dbReference type="Proteomes" id="UP000285084"/>
    </source>
</evidence>
<keyword evidence="3 6" id="KW-1133">Transmembrane helix</keyword>
<dbReference type="PANTHER" id="PTHR35042:SF1">
    <property type="entry name" value="DUF1772-DOMAIN-CONTAINING PROTEIN"/>
    <property type="match status" value="1"/>
</dbReference>
<dbReference type="AlphaFoldDB" id="A0A420N4W6"/>
<sequence length="169" mass="17617">MATQLSLIRAAQAIGVTGAIWLSGNISAASMQGVPAVKDINGKKDLSVPALASVWRGIYERGKTQNPPIALISASAFSYSAWTLGKSVRPNGFSLCVSAAILTAGIVPWTLIMMLGTNNQLIAKAAGSPSTTSSQELDELLSRWTSYNNIRAIFPLIGGVLGLMALASP</sequence>
<gene>
    <name evidence="7" type="ORF">BFJ69_g7833</name>
</gene>
<dbReference type="PANTHER" id="PTHR35042">
    <property type="entry name" value="ANTHRONE OXYGENASE ENCC"/>
    <property type="match status" value="1"/>
</dbReference>
<reference evidence="7 8" key="1">
    <citation type="journal article" date="2018" name="Sci. Rep.">
        <title>Characterisation of pathogen-specific regions and novel effector candidates in Fusarium oxysporum f. sp. cepae.</title>
        <authorList>
            <person name="Armitage A.D."/>
            <person name="Taylor A."/>
            <person name="Sobczyk M.K."/>
            <person name="Baxter L."/>
            <person name="Greenfield B.P."/>
            <person name="Bates H.J."/>
            <person name="Wilson F."/>
            <person name="Jackson A.C."/>
            <person name="Ott S."/>
            <person name="Harrison R.J."/>
            <person name="Clarkson J.P."/>
        </authorList>
    </citation>
    <scope>NUCLEOTIDE SEQUENCE [LARGE SCALE GENOMIC DNA]</scope>
    <source>
        <strain evidence="7 8">Fo_A13</strain>
    </source>
</reference>
<evidence type="ECO:0000256" key="5">
    <source>
        <dbReference type="ARBA" id="ARBA00034313"/>
    </source>
</evidence>
<evidence type="ECO:0000256" key="2">
    <source>
        <dbReference type="ARBA" id="ARBA00022692"/>
    </source>
</evidence>
<evidence type="ECO:0000256" key="6">
    <source>
        <dbReference type="SAM" id="Phobius"/>
    </source>
</evidence>
<evidence type="ECO:0000256" key="1">
    <source>
        <dbReference type="ARBA" id="ARBA00004141"/>
    </source>
</evidence>
<evidence type="ECO:0000256" key="4">
    <source>
        <dbReference type="ARBA" id="ARBA00023136"/>
    </source>
</evidence>
<protein>
    <recommendedName>
        <fullName evidence="9">Noranthrone monooxygenase</fullName>
    </recommendedName>
</protein>
<evidence type="ECO:0008006" key="9">
    <source>
        <dbReference type="Google" id="ProtNLM"/>
    </source>
</evidence>